<dbReference type="GO" id="GO:0003824">
    <property type="term" value="F:catalytic activity"/>
    <property type="evidence" value="ECO:0007669"/>
    <property type="project" value="InterPro"/>
</dbReference>
<organism evidence="1 2">
    <name type="scientific">Chlamydia trachomatis serovar A (strain ATCC VR-571B / DSM 19440 / HAR-13)</name>
    <dbReference type="NCBI Taxonomy" id="315277"/>
    <lineage>
        <taxon>Bacteria</taxon>
        <taxon>Pseudomonadati</taxon>
        <taxon>Chlamydiota</taxon>
        <taxon>Chlamydiia</taxon>
        <taxon>Chlamydiales</taxon>
        <taxon>Chlamydiaceae</taxon>
        <taxon>Chlamydia/Chlamydophila group</taxon>
        <taxon>Chlamydia</taxon>
    </lineage>
</organism>
<evidence type="ECO:0000313" key="1">
    <source>
        <dbReference type="EMBL" id="AAX50523.1"/>
    </source>
</evidence>
<sequence>MFKLLLIFADPAEAARTLSLFPFSLNKENFYTYHTENVLLDVMVLKTWGYRGVVQALSPPPSGYDLWINAGFAGAGNPNIPLLKTYTITSVKELTPTTSVEEELEVTPIPRLPLAQLTSVRSPYRDGFHEHLQLVDMEGFFIAKQASLVACPCSMIKVSSDYTTREGQDFLKNNKVKLSQKLAEAIFPIYSSFIDV</sequence>
<proteinExistence type="predicted"/>
<dbReference type="RefSeq" id="WP_009871610.1">
    <property type="nucleotide sequence ID" value="NC_007429.1"/>
</dbReference>
<accession>A0A0H2X0X4</accession>
<dbReference type="GO" id="GO:0009116">
    <property type="term" value="P:nucleoside metabolic process"/>
    <property type="evidence" value="ECO:0007669"/>
    <property type="project" value="InterPro"/>
</dbReference>
<dbReference type="AlphaFoldDB" id="A0A0H2X0X4"/>
<dbReference type="InterPro" id="IPR035994">
    <property type="entry name" value="Nucleoside_phosphorylase_sf"/>
</dbReference>
<name>A0A0H2X0X4_CHLTA</name>
<reference evidence="1 2" key="1">
    <citation type="journal article" date="2005" name="Infect. Immun.">
        <title>Comparative genomic analysis of Chlamydia trachomatis oculotropic and genitotropic strains.</title>
        <authorList>
            <person name="Carlson J.H."/>
            <person name="Porcella S.F."/>
            <person name="McClarty G."/>
            <person name="Caldwell H.D."/>
        </authorList>
    </citation>
    <scope>NUCLEOTIDE SEQUENCE [LARGE SCALE GENOMIC DNA]</scope>
    <source>
        <strain evidence="2">ATCC VR-571B / DSM 19440 / HAR-13</strain>
    </source>
</reference>
<dbReference type="SUPFAM" id="SSF53167">
    <property type="entry name" value="Purine and uridine phosphorylases"/>
    <property type="match status" value="1"/>
</dbReference>
<dbReference type="Proteomes" id="UP000002532">
    <property type="component" value="Chromosome"/>
</dbReference>
<protein>
    <submittedName>
        <fullName evidence="1">Uncharacterized protein</fullName>
    </submittedName>
</protein>
<keyword evidence="2" id="KW-1185">Reference proteome</keyword>
<evidence type="ECO:0000313" key="2">
    <source>
        <dbReference type="Proteomes" id="UP000002532"/>
    </source>
</evidence>
<dbReference type="HOGENOM" id="CLU_116971_0_0_0"/>
<dbReference type="KEGG" id="cta:CTA_0285"/>
<gene>
    <name evidence="1" type="ordered locus">CTA_0285</name>
</gene>
<dbReference type="EMBL" id="CP000051">
    <property type="protein sequence ID" value="AAX50523.1"/>
    <property type="molecule type" value="Genomic_DNA"/>
</dbReference>
<dbReference type="Gene3D" id="3.40.50.1580">
    <property type="entry name" value="Nucleoside phosphorylase domain"/>
    <property type="match status" value="1"/>
</dbReference>